<keyword evidence="1" id="KW-0378">Hydrolase</keyword>
<protein>
    <submittedName>
        <fullName evidence="3">Phenylacetic acid degradation protein</fullName>
    </submittedName>
</protein>
<dbReference type="CDD" id="cd03443">
    <property type="entry name" value="PaaI_thioesterase"/>
    <property type="match status" value="1"/>
</dbReference>
<proteinExistence type="predicted"/>
<reference evidence="3 4" key="1">
    <citation type="submission" date="2015-07" db="EMBL/GenBank/DDBJ databases">
        <title>Complete genome sequence of Mycobacterium goodii X7B, a facultative thermophilic biodesulfurizing bacterium.</title>
        <authorList>
            <person name="Yu B."/>
            <person name="Li F."/>
            <person name="Xu P."/>
        </authorList>
    </citation>
    <scope>NUCLEOTIDE SEQUENCE [LARGE SCALE GENOMIC DNA]</scope>
    <source>
        <strain evidence="3 4">X7B</strain>
    </source>
</reference>
<dbReference type="GO" id="GO:0016289">
    <property type="term" value="F:acyl-CoA hydrolase activity"/>
    <property type="evidence" value="ECO:0007669"/>
    <property type="project" value="UniProtKB-ARBA"/>
</dbReference>
<dbReference type="Pfam" id="PF03061">
    <property type="entry name" value="4HBT"/>
    <property type="match status" value="1"/>
</dbReference>
<dbReference type="PATRIC" id="fig|134601.6.peg.960"/>
<sequence length="265" mass="27479">MRFPLNTPLGRMGIESLDETPGHCVASIPTAGLLNPLTGAPTLAPLAMLVDHTGGLVNHSRRPAGTWTVSSELAIEFAPDADELLASAPQTPVIATGTMFGPTVSAPLAVCELTHDGRPVATATVRSVYIAAPDHTVEWPDDAGAGDLPPTLTERMSVQVAESGGATKTLRQLSDSVVNNMLGIVHGGISAAALELVASAALNTEGTDLRTGSLRVNYLRQFQGGTHARYEGTAIRVGRTTAVADAQAIGDDGRTALLARLTAYR</sequence>
<dbReference type="NCBIfam" id="TIGR00369">
    <property type="entry name" value="unchar_dom_1"/>
    <property type="match status" value="1"/>
</dbReference>
<dbReference type="RefSeq" id="WP_049743693.1">
    <property type="nucleotide sequence ID" value="NZ_CP012150.1"/>
</dbReference>
<evidence type="ECO:0000313" key="4">
    <source>
        <dbReference type="Proteomes" id="UP000062255"/>
    </source>
</evidence>
<evidence type="ECO:0000256" key="1">
    <source>
        <dbReference type="ARBA" id="ARBA00022801"/>
    </source>
</evidence>
<dbReference type="OrthoDB" id="4698424at2"/>
<dbReference type="STRING" id="134601.AFA91_04630"/>
<gene>
    <name evidence="3" type="ORF">AFA91_04630</name>
</gene>
<evidence type="ECO:0000313" key="3">
    <source>
        <dbReference type="EMBL" id="AKS31285.1"/>
    </source>
</evidence>
<name>A0A0K0X1F9_MYCGD</name>
<feature type="domain" description="Thioesterase" evidence="2">
    <location>
        <begin position="183"/>
        <end position="255"/>
    </location>
</feature>
<dbReference type="EMBL" id="CP012150">
    <property type="protein sequence ID" value="AKS31285.1"/>
    <property type="molecule type" value="Genomic_DNA"/>
</dbReference>
<dbReference type="Gene3D" id="3.10.129.10">
    <property type="entry name" value="Hotdog Thioesterase"/>
    <property type="match status" value="2"/>
</dbReference>
<dbReference type="SUPFAM" id="SSF54637">
    <property type="entry name" value="Thioesterase/thiol ester dehydrase-isomerase"/>
    <property type="match status" value="2"/>
</dbReference>
<evidence type="ECO:0000259" key="2">
    <source>
        <dbReference type="Pfam" id="PF03061"/>
    </source>
</evidence>
<dbReference type="AlphaFoldDB" id="A0A0K0X1F9"/>
<organism evidence="3 4">
    <name type="scientific">Mycolicibacterium goodii</name>
    <name type="common">Mycobacterium goodii</name>
    <dbReference type="NCBI Taxonomy" id="134601"/>
    <lineage>
        <taxon>Bacteria</taxon>
        <taxon>Bacillati</taxon>
        <taxon>Actinomycetota</taxon>
        <taxon>Actinomycetes</taxon>
        <taxon>Mycobacteriales</taxon>
        <taxon>Mycobacteriaceae</taxon>
        <taxon>Mycolicibacterium</taxon>
    </lineage>
</organism>
<dbReference type="Proteomes" id="UP000062255">
    <property type="component" value="Chromosome"/>
</dbReference>
<accession>A0A0K0X1F9</accession>
<dbReference type="InterPro" id="IPR029069">
    <property type="entry name" value="HotDog_dom_sf"/>
</dbReference>
<dbReference type="KEGG" id="mgo:AFA91_04630"/>
<dbReference type="InterPro" id="IPR003736">
    <property type="entry name" value="PAAI_dom"/>
</dbReference>
<dbReference type="InterPro" id="IPR006683">
    <property type="entry name" value="Thioestr_dom"/>
</dbReference>